<dbReference type="PROSITE" id="PS50883">
    <property type="entry name" value="EAL"/>
    <property type="match status" value="1"/>
</dbReference>
<dbReference type="CDD" id="cd00130">
    <property type="entry name" value="PAS"/>
    <property type="match status" value="1"/>
</dbReference>
<feature type="transmembrane region" description="Helical" evidence="1">
    <location>
        <begin position="108"/>
        <end position="137"/>
    </location>
</feature>
<accession>A0ABV8DE76</accession>
<dbReference type="SUPFAM" id="SSF141868">
    <property type="entry name" value="EAL domain-like"/>
    <property type="match status" value="1"/>
</dbReference>
<gene>
    <name evidence="6" type="ORF">ACFOW3_19620</name>
</gene>
<dbReference type="InterPro" id="IPR035965">
    <property type="entry name" value="PAS-like_dom_sf"/>
</dbReference>
<evidence type="ECO:0000259" key="3">
    <source>
        <dbReference type="PROSITE" id="PS50113"/>
    </source>
</evidence>
<dbReference type="SMART" id="SM00267">
    <property type="entry name" value="GGDEF"/>
    <property type="match status" value="1"/>
</dbReference>
<dbReference type="InterPro" id="IPR000014">
    <property type="entry name" value="PAS"/>
</dbReference>
<dbReference type="Gene3D" id="3.30.450.20">
    <property type="entry name" value="PAS domain"/>
    <property type="match status" value="1"/>
</dbReference>
<evidence type="ECO:0000256" key="1">
    <source>
        <dbReference type="SAM" id="Phobius"/>
    </source>
</evidence>
<keyword evidence="1" id="KW-0812">Transmembrane</keyword>
<dbReference type="InterPro" id="IPR052155">
    <property type="entry name" value="Biofilm_reg_signaling"/>
</dbReference>
<evidence type="ECO:0000259" key="5">
    <source>
        <dbReference type="PROSITE" id="PS50887"/>
    </source>
</evidence>
<dbReference type="Gene3D" id="3.20.20.450">
    <property type="entry name" value="EAL domain"/>
    <property type="match status" value="1"/>
</dbReference>
<dbReference type="PROSITE" id="PS50112">
    <property type="entry name" value="PAS"/>
    <property type="match status" value="1"/>
</dbReference>
<evidence type="ECO:0000259" key="4">
    <source>
        <dbReference type="PROSITE" id="PS50883"/>
    </source>
</evidence>
<dbReference type="SMART" id="SM00091">
    <property type="entry name" value="PAS"/>
    <property type="match status" value="1"/>
</dbReference>
<dbReference type="Pfam" id="PF13426">
    <property type="entry name" value="PAS_9"/>
    <property type="match status" value="1"/>
</dbReference>
<dbReference type="SUPFAM" id="SSF55785">
    <property type="entry name" value="PYP-like sensor domain (PAS domain)"/>
    <property type="match status" value="1"/>
</dbReference>
<feature type="domain" description="GGDEF" evidence="5">
    <location>
        <begin position="355"/>
        <end position="497"/>
    </location>
</feature>
<dbReference type="InterPro" id="IPR000700">
    <property type="entry name" value="PAS-assoc_C"/>
</dbReference>
<feature type="domain" description="EAL" evidence="4">
    <location>
        <begin position="506"/>
        <end position="759"/>
    </location>
</feature>
<feature type="domain" description="PAS" evidence="2">
    <location>
        <begin position="197"/>
        <end position="242"/>
    </location>
</feature>
<reference evidence="7" key="1">
    <citation type="journal article" date="2019" name="Int. J. Syst. Evol. Microbiol.">
        <title>The Global Catalogue of Microorganisms (GCM) 10K type strain sequencing project: providing services to taxonomists for standard genome sequencing and annotation.</title>
        <authorList>
            <consortium name="The Broad Institute Genomics Platform"/>
            <consortium name="The Broad Institute Genome Sequencing Center for Infectious Disease"/>
            <person name="Wu L."/>
            <person name="Ma J."/>
        </authorList>
    </citation>
    <scope>NUCLEOTIDE SEQUENCE [LARGE SCALE GENOMIC DNA]</scope>
    <source>
        <strain evidence="7">CCUG 2113</strain>
    </source>
</reference>
<dbReference type="InterPro" id="IPR043128">
    <property type="entry name" value="Rev_trsase/Diguanyl_cyclase"/>
</dbReference>
<feature type="transmembrane region" description="Helical" evidence="1">
    <location>
        <begin position="149"/>
        <end position="172"/>
    </location>
</feature>
<dbReference type="PANTHER" id="PTHR44757">
    <property type="entry name" value="DIGUANYLATE CYCLASE DGCP"/>
    <property type="match status" value="1"/>
</dbReference>
<keyword evidence="1" id="KW-1133">Transmembrane helix</keyword>
<comment type="caution">
    <text evidence="6">The sequence shown here is derived from an EMBL/GenBank/DDBJ whole genome shotgun (WGS) entry which is preliminary data.</text>
</comment>
<feature type="transmembrane region" description="Helical" evidence="1">
    <location>
        <begin position="78"/>
        <end position="96"/>
    </location>
</feature>
<organism evidence="6 7">
    <name type="scientific">Acidovorax facilis</name>
    <dbReference type="NCBI Taxonomy" id="12917"/>
    <lineage>
        <taxon>Bacteria</taxon>
        <taxon>Pseudomonadati</taxon>
        <taxon>Pseudomonadota</taxon>
        <taxon>Betaproteobacteria</taxon>
        <taxon>Burkholderiales</taxon>
        <taxon>Comamonadaceae</taxon>
        <taxon>Acidovorax</taxon>
    </lineage>
</organism>
<proteinExistence type="predicted"/>
<dbReference type="Pfam" id="PF00990">
    <property type="entry name" value="GGDEF"/>
    <property type="match status" value="1"/>
</dbReference>
<keyword evidence="7" id="KW-1185">Reference proteome</keyword>
<dbReference type="Proteomes" id="UP001595693">
    <property type="component" value="Unassembled WGS sequence"/>
</dbReference>
<dbReference type="SMART" id="SM00052">
    <property type="entry name" value="EAL"/>
    <property type="match status" value="1"/>
</dbReference>
<sequence length="767" mass="82975">MAEAPAVPLPDHEDATTRHLVRVAGWAVMLLGGVIGVLLMFDDPVQPARVALNLVAGLVGGSALWLARQQRWTQAAHLLVWGVWVSVSLVAARNGGVNGPNLLNYPVIIVLAGWLLGARATLTLVGLTALLFLGFIWADIQGMFKPVQVANRVAGAVYLAGILVLTAAATLLSRRNYMSRVQEAQQTATNLAASEAALRKLLRAVEQSPESIVITDLKEDIEYVNDAFVRRTGYERDEVVGKASADYSSNGLAPAQRDGLRATLARGESWAGEQVNRRKDGAEIAEAVVVAPIRQPDGHISHYVELKQDVTERKRAAQEIHRLAHFDSLTSLPNRFTLMERLSALQGRAGRPPTTQHALLLLDLDRFTTFNDARGSEMGDRLLCAVALRLSEILPPQGLLVRVAGDEFAVVLHGLGADASLAGRRALAFAEKLQTALLRPLHLQDNGTEEAQLGASVGITLYPQSANDVAHDALRRAGTALHRAKQAGGGRAAFFEQGMGEAAEQRFRVERELRQAIGAGELRLYLQSQVDVLGQITGAEVLVRWQHPRDGLVAPGVFIPVAEESDLIVSLGGWVLSHACALLAQPLFQERRLRLSVNLSARQFRQAGFVPQLRAMLAASGADPRLLTLEVTEGLVIDDFDDAVAKMGELAALGVDMSLDDFGTGYSSLAYLKRLPIQEIKIDRSFVRDAPTNADDGVLVEGILSVARHFGLRVVAEGVETRDQADFLSQRAPDIVYQGYLFGRPEPDTDWLARAALVGTATVEDEG</sequence>
<dbReference type="InterPro" id="IPR001633">
    <property type="entry name" value="EAL_dom"/>
</dbReference>
<dbReference type="RefSeq" id="WP_252635674.1">
    <property type="nucleotide sequence ID" value="NZ_JAMXAX010000040.1"/>
</dbReference>
<evidence type="ECO:0000259" key="2">
    <source>
        <dbReference type="PROSITE" id="PS50112"/>
    </source>
</evidence>
<keyword evidence="1" id="KW-0472">Membrane</keyword>
<dbReference type="InterPro" id="IPR000160">
    <property type="entry name" value="GGDEF_dom"/>
</dbReference>
<evidence type="ECO:0000313" key="6">
    <source>
        <dbReference type="EMBL" id="MFC3936836.1"/>
    </source>
</evidence>
<feature type="domain" description="PAC" evidence="3">
    <location>
        <begin position="270"/>
        <end position="322"/>
    </location>
</feature>
<dbReference type="EMBL" id="JBHSAJ010000058">
    <property type="protein sequence ID" value="MFC3936836.1"/>
    <property type="molecule type" value="Genomic_DNA"/>
</dbReference>
<dbReference type="CDD" id="cd01949">
    <property type="entry name" value="GGDEF"/>
    <property type="match status" value="1"/>
</dbReference>
<dbReference type="NCBIfam" id="TIGR00229">
    <property type="entry name" value="sensory_box"/>
    <property type="match status" value="1"/>
</dbReference>
<dbReference type="NCBIfam" id="TIGR00254">
    <property type="entry name" value="GGDEF"/>
    <property type="match status" value="1"/>
</dbReference>
<dbReference type="CDD" id="cd01948">
    <property type="entry name" value="EAL"/>
    <property type="match status" value="1"/>
</dbReference>
<name>A0ABV8DE76_9BURK</name>
<feature type="transmembrane region" description="Helical" evidence="1">
    <location>
        <begin position="47"/>
        <end position="66"/>
    </location>
</feature>
<dbReference type="InterPro" id="IPR029787">
    <property type="entry name" value="Nucleotide_cyclase"/>
</dbReference>
<dbReference type="SUPFAM" id="SSF55073">
    <property type="entry name" value="Nucleotide cyclase"/>
    <property type="match status" value="1"/>
</dbReference>
<protein>
    <submittedName>
        <fullName evidence="6">Bifunctional diguanylate cyclase/phosphodiesterase</fullName>
    </submittedName>
</protein>
<dbReference type="PROSITE" id="PS50887">
    <property type="entry name" value="GGDEF"/>
    <property type="match status" value="1"/>
</dbReference>
<dbReference type="PANTHER" id="PTHR44757:SF2">
    <property type="entry name" value="BIOFILM ARCHITECTURE MAINTENANCE PROTEIN MBAA"/>
    <property type="match status" value="1"/>
</dbReference>
<dbReference type="PROSITE" id="PS50113">
    <property type="entry name" value="PAC"/>
    <property type="match status" value="1"/>
</dbReference>
<dbReference type="InterPro" id="IPR035919">
    <property type="entry name" value="EAL_sf"/>
</dbReference>
<dbReference type="Gene3D" id="3.30.70.270">
    <property type="match status" value="1"/>
</dbReference>
<feature type="transmembrane region" description="Helical" evidence="1">
    <location>
        <begin position="20"/>
        <end position="41"/>
    </location>
</feature>
<dbReference type="Pfam" id="PF00563">
    <property type="entry name" value="EAL"/>
    <property type="match status" value="1"/>
</dbReference>
<evidence type="ECO:0000313" key="7">
    <source>
        <dbReference type="Proteomes" id="UP001595693"/>
    </source>
</evidence>